<dbReference type="PANTHER" id="PTHR32059:SF0">
    <property type="entry name" value="RAB11-BINDING PROTEIN RELCH"/>
    <property type="match status" value="1"/>
</dbReference>
<keyword evidence="3" id="KW-1185">Reference proteome</keyword>
<organism evidence="2 3">
    <name type="scientific">Strigomonas culicis</name>
    <dbReference type="NCBI Taxonomy" id="28005"/>
    <lineage>
        <taxon>Eukaryota</taxon>
        <taxon>Discoba</taxon>
        <taxon>Euglenozoa</taxon>
        <taxon>Kinetoplastea</taxon>
        <taxon>Metakinetoplastina</taxon>
        <taxon>Trypanosomatida</taxon>
        <taxon>Trypanosomatidae</taxon>
        <taxon>Strigomonadinae</taxon>
        <taxon>Strigomonas</taxon>
    </lineage>
</organism>
<dbReference type="Gene3D" id="1.25.10.10">
    <property type="entry name" value="Leucine-rich Repeat Variant"/>
    <property type="match status" value="2"/>
</dbReference>
<sequence length="869" mass="96585">MSTDLSLETVTKWLAKEGYALTALELYKEVKETKGEVYAPLLTVVEQTISGGDGAPCVLNEPATDSDISEVDRSDDARLLREALALFKQTKGTDAFKALLKGLHECDASDGDPLTVQQLRQQHTELESKFQLTVRSMAERLPILVHSVDPSQKEVLLPLMRLVAIFSSTHAGRTAARQHMLGLFKRPTRSNRAAIAEEWVRVAQTASSHHMQQEIIPELYSLVNARAVERRLLAVDCVMALSPLVKDAHKTRRQLSQGLLRQLSEDESSAVRCEVPACLSALWVEPSRLTKDGVDDVAERFSQEDFMLILRLAIDPYSNSVRIAAQTQLREIVYPRCLEKHILLRRCVPLILSLLADEMTPLIVSGGDAAPREGANWTSSENTIVLAHTNVVTLVQLAHDALSCIKSELLNNREQLSDEEEGEYIQLVGHFYTEVILPSIYSLLLPALLQLLPTTRQDTRLMESLSGLVVSVASIVPLLNDALWQRIKTFLCASVSIRREENETSLLFREVIAATENTILKDKVESADLLSCTLFIFYIFLIRIAGQQTAFLEGKRNTSVFANRIGTESTTMMTDTFVTKAAVSTLVDTDARLSICGRAMASLGSMAFDNDNVAAGIMAVLWSCADSSDITQRMHAITLVTRTCSYASDSAVKTTFVCPPLLSLLKDKEPSVQEMTVKAFLSVGVFMTDTASQEKILRPALSFVESLSCTSNVTTACLHQWETLLARMPAEPRETFLYPQLGALMQKLIEEGLKERSGTSTPVHMPGRHPEGGTTDRWELTLVALMQLLEMNLRCAVVTPVLVSKYLIPGMRRINSEESLFGTIPTSLRTRWLRLQKAYDVFIEKNSGITAQHATNLIHMVREELKKHF</sequence>
<protein>
    <recommendedName>
        <fullName evidence="4">LisH domain-containing protein</fullName>
    </recommendedName>
</protein>
<proteinExistence type="predicted"/>
<name>S9UDM3_9TRYP</name>
<evidence type="ECO:0000313" key="1">
    <source>
        <dbReference type="EMBL" id="EPY23547.1"/>
    </source>
</evidence>
<dbReference type="GO" id="GO:0032367">
    <property type="term" value="P:intracellular cholesterol transport"/>
    <property type="evidence" value="ECO:0007669"/>
    <property type="project" value="InterPro"/>
</dbReference>
<dbReference type="GO" id="GO:0005802">
    <property type="term" value="C:trans-Golgi network"/>
    <property type="evidence" value="ECO:0007669"/>
    <property type="project" value="InterPro"/>
</dbReference>
<dbReference type="Proteomes" id="UP000015354">
    <property type="component" value="Unassembled WGS sequence"/>
</dbReference>
<dbReference type="InterPro" id="IPR011989">
    <property type="entry name" value="ARM-like"/>
</dbReference>
<dbReference type="EMBL" id="ATMH01007664">
    <property type="protein sequence ID" value="EPY23547.1"/>
    <property type="molecule type" value="Genomic_DNA"/>
</dbReference>
<dbReference type="OrthoDB" id="1695393at2759"/>
<evidence type="ECO:0000313" key="3">
    <source>
        <dbReference type="Proteomes" id="UP000015354"/>
    </source>
</evidence>
<gene>
    <name evidence="2" type="ORF">STCU_04814</name>
    <name evidence="1" type="ORF">STCU_07664</name>
</gene>
<dbReference type="InterPro" id="IPR016024">
    <property type="entry name" value="ARM-type_fold"/>
</dbReference>
<accession>S9UDM3</accession>
<dbReference type="SUPFAM" id="SSF48371">
    <property type="entry name" value="ARM repeat"/>
    <property type="match status" value="1"/>
</dbReference>
<dbReference type="PANTHER" id="PTHR32059">
    <property type="entry name" value="RAB11-BINDING PROTEIN RELCH"/>
    <property type="match status" value="1"/>
</dbReference>
<reference evidence="2 3" key="1">
    <citation type="journal article" date="2013" name="PLoS ONE">
        <title>Predicting the Proteins of Angomonas deanei, Strigomonas culicis and Their Respective Endosymbionts Reveals New Aspects of the Trypanosomatidae Family.</title>
        <authorList>
            <person name="Motta M.C."/>
            <person name="Martins A.C."/>
            <person name="de Souza S.S."/>
            <person name="Catta-Preta C.M."/>
            <person name="Silva R."/>
            <person name="Klein C.C."/>
            <person name="de Almeida L.G."/>
            <person name="de Lima Cunha O."/>
            <person name="Ciapina L.P."/>
            <person name="Brocchi M."/>
            <person name="Colabardini A.C."/>
            <person name="de Araujo Lima B."/>
            <person name="Machado C.R."/>
            <person name="de Almeida Soares C.M."/>
            <person name="Probst C.M."/>
            <person name="de Menezes C.B."/>
            <person name="Thompson C.E."/>
            <person name="Bartholomeu D.C."/>
            <person name="Gradia D.F."/>
            <person name="Pavoni D.P."/>
            <person name="Grisard E.C."/>
            <person name="Fantinatti-Garboggini F."/>
            <person name="Marchini F.K."/>
            <person name="Rodrigues-Luiz G.F."/>
            <person name="Wagner G."/>
            <person name="Goldman G.H."/>
            <person name="Fietto J.L."/>
            <person name="Elias M.C."/>
            <person name="Goldman M.H."/>
            <person name="Sagot M.F."/>
            <person name="Pereira M."/>
            <person name="Stoco P.H."/>
            <person name="de Mendonca-Neto R.P."/>
            <person name="Teixeira S.M."/>
            <person name="Maciel T.E."/>
            <person name="de Oliveira Mendes T.A."/>
            <person name="Urmenyi T.P."/>
            <person name="de Souza W."/>
            <person name="Schenkman S."/>
            <person name="de Vasconcelos A.T."/>
        </authorList>
    </citation>
    <scope>NUCLEOTIDE SEQUENCE [LARGE SCALE GENOMIC DNA]</scope>
</reference>
<dbReference type="EMBL" id="ATMH01004814">
    <property type="protein sequence ID" value="EPY28922.1"/>
    <property type="molecule type" value="Genomic_DNA"/>
</dbReference>
<reference evidence="2" key="2">
    <citation type="submission" date="2013-03" db="EMBL/GenBank/DDBJ databases">
        <authorList>
            <person name="Motta M.C.M."/>
            <person name="Martins A.C.A."/>
            <person name="Preta C.M.C.C."/>
            <person name="Silva R."/>
            <person name="de Souza S.S."/>
            <person name="Klein C.C."/>
            <person name="de Almeida L.G.P."/>
            <person name="Cunha O.L."/>
            <person name="Colabardini A.C."/>
            <person name="Lima B.A."/>
            <person name="Machado C.R."/>
            <person name="Soares C.M.A."/>
            <person name="de Menezes C.B.A."/>
            <person name="Bartolomeu D.C."/>
            <person name="Grisard E.C."/>
            <person name="Fantinatti-Garboggini F."/>
            <person name="Rodrigues-Luiz G.F."/>
            <person name="Wagner G."/>
            <person name="Goldman G.H."/>
            <person name="Fietto J.L.R."/>
            <person name="Ciapina L.P."/>
            <person name="Brocchi M."/>
            <person name="Elias M.C."/>
            <person name="Goldman M.H.S."/>
            <person name="Sagot M.-F."/>
            <person name="Pereira M."/>
            <person name="Stoco P.H."/>
            <person name="Teixeira S.M.R."/>
            <person name="de Mendonca-Neto R.P."/>
            <person name="Maciel T.E.F."/>
            <person name="Mendes T.A.O."/>
            <person name="Urmenyi T.P."/>
            <person name="Teixeira M.M.G."/>
            <person name="de Camargo E.F.P."/>
            <person name="de Sousa W."/>
            <person name="Schenkman S."/>
            <person name="de Vasconcelos A.T.R."/>
        </authorList>
    </citation>
    <scope>NUCLEOTIDE SEQUENCE</scope>
</reference>
<comment type="caution">
    <text evidence="2">The sequence shown here is derived from an EMBL/GenBank/DDBJ whole genome shotgun (WGS) entry which is preliminary data.</text>
</comment>
<evidence type="ECO:0008006" key="4">
    <source>
        <dbReference type="Google" id="ProtNLM"/>
    </source>
</evidence>
<evidence type="ECO:0000313" key="2">
    <source>
        <dbReference type="EMBL" id="EPY28922.1"/>
    </source>
</evidence>
<dbReference type="AlphaFoldDB" id="S9UDM3"/>
<dbReference type="InterPro" id="IPR040362">
    <property type="entry name" value="RELCH"/>
</dbReference>
<dbReference type="GO" id="GO:0055037">
    <property type="term" value="C:recycling endosome"/>
    <property type="evidence" value="ECO:0007669"/>
    <property type="project" value="TreeGrafter"/>
</dbReference>